<gene>
    <name evidence="2" type="ORF">HC235_02810</name>
</gene>
<reference evidence="2 3" key="1">
    <citation type="journal article" date="2020" name="Nat. Commun.">
        <title>The structures of two archaeal type IV pili illuminate evolutionary relationships.</title>
        <authorList>
            <person name="Wang F."/>
            <person name="Baquero D.P."/>
            <person name="Su Z."/>
            <person name="Beltran L.C."/>
            <person name="Prangishvili D."/>
            <person name="Krupovic M."/>
            <person name="Egelman E.H."/>
        </authorList>
    </citation>
    <scope>NUCLEOTIDE SEQUENCE [LARGE SCALE GENOMIC DNA]</scope>
    <source>
        <strain evidence="2 3">2GA</strain>
    </source>
</reference>
<dbReference type="EMBL" id="JAAVJF010000001">
    <property type="protein sequence ID" value="NYR14908.1"/>
    <property type="molecule type" value="Genomic_DNA"/>
</dbReference>
<keyword evidence="3" id="KW-1185">Reference proteome</keyword>
<feature type="transmembrane region" description="Helical" evidence="1">
    <location>
        <begin position="89"/>
        <end position="122"/>
    </location>
</feature>
<evidence type="ECO:0000313" key="3">
    <source>
        <dbReference type="Proteomes" id="UP000554766"/>
    </source>
</evidence>
<feature type="transmembrane region" description="Helical" evidence="1">
    <location>
        <begin position="282"/>
        <end position="309"/>
    </location>
</feature>
<feature type="transmembrane region" description="Helical" evidence="1">
    <location>
        <begin position="61"/>
        <end position="83"/>
    </location>
</feature>
<dbReference type="AlphaFoldDB" id="A0A7L4P7A1"/>
<evidence type="ECO:0000256" key="1">
    <source>
        <dbReference type="SAM" id="Phobius"/>
    </source>
</evidence>
<protein>
    <submittedName>
        <fullName evidence="2">Uncharacterized protein</fullName>
    </submittedName>
</protein>
<keyword evidence="1" id="KW-0812">Transmembrane</keyword>
<name>A0A7L4P7A1_9CREN</name>
<sequence length="322" mass="34516">MPSAGLWLEVGKSQPRLFFYATVDVIRASRIALYLSAALLAAGTALAVYGRYDLHPHLMALGLLSFYYSVMYIQLPGFINAAPARPVTWALLALFAVAIAATPYVGYVAFAGFSALYAVLYLKGVWGRAAYYPNWVAAAGLVALPLSSSHIEAVYSFPLASVYALMYRIDSSRAKRRFTAAKAGALVVGYAVAFAATKAGYLWSPIIPSLILTAAAPPVLKDAYSAGSLLFRFVLPLAFFHHHAAYMSFAVVMSTLCVPYFVPSVLYRRLPNYGPALLALSLAAFAFRILGQIAAAGAAVFALLAYAAYKSLSTEPVPLKPP</sequence>
<accession>A0A7L4P7A1</accession>
<feature type="transmembrane region" description="Helical" evidence="1">
    <location>
        <begin position="181"/>
        <end position="203"/>
    </location>
</feature>
<feature type="transmembrane region" description="Helical" evidence="1">
    <location>
        <begin position="245"/>
        <end position="262"/>
    </location>
</feature>
<dbReference type="OMA" id="ALMYRID"/>
<keyword evidence="1" id="KW-0472">Membrane</keyword>
<comment type="caution">
    <text evidence="2">The sequence shown here is derived from an EMBL/GenBank/DDBJ whole genome shotgun (WGS) entry which is preliminary data.</text>
</comment>
<organism evidence="2 3">
    <name type="scientific">Pyrobaculum arsenaticum</name>
    <dbReference type="NCBI Taxonomy" id="121277"/>
    <lineage>
        <taxon>Archaea</taxon>
        <taxon>Thermoproteota</taxon>
        <taxon>Thermoprotei</taxon>
        <taxon>Thermoproteales</taxon>
        <taxon>Thermoproteaceae</taxon>
        <taxon>Pyrobaculum</taxon>
    </lineage>
</organism>
<dbReference type="Proteomes" id="UP000554766">
    <property type="component" value="Unassembled WGS sequence"/>
</dbReference>
<keyword evidence="1" id="KW-1133">Transmembrane helix</keyword>
<evidence type="ECO:0000313" key="2">
    <source>
        <dbReference type="EMBL" id="NYR14908.1"/>
    </source>
</evidence>
<feature type="transmembrane region" description="Helical" evidence="1">
    <location>
        <begin position="31"/>
        <end position="49"/>
    </location>
</feature>
<proteinExistence type="predicted"/>
<dbReference type="RefSeq" id="WP_011900074.1">
    <property type="nucleotide sequence ID" value="NZ_JAAVJF010000001.1"/>
</dbReference>
<dbReference type="GeneID" id="5056109"/>